<sequence length="1036" mass="113332">MTGKYGNTIVLDFKVHNNTAAEVPNYNFVFNWKGVSNGIMYSGLDVIQNGDNGIVELQKTAWGSALPIGTTVFSITIDYEAGMFPPDEGTLNGNIIKGITCYTPPAHENFSCERNFNDACTIKPVGPGGHEIKIGEGSVFAWQAPIEVYIPENRKGWAIGMAVSHSLFTNLIGFDALSVNEYFATAIQESNAGCEGSQLVAPAWVTSGYPHHDTNNPFFCYDKTGAVAVGYFQQEMGGSWNELVMNYPCFVPQIVKDDFIATPAIGSSFEFQSIMKAYHDYRNIAFWQYVKCWNPIEFIKTSQDPYAAVKIIAMAYNQGMNHTSFGEIFDSNRTDAVNATNLMDKISPSTPTATNRLYAEQINRLTKVLDNNVAAIDWQDAAVFGVTDRGAHSFRGFYDAQITWSDVEDYIKKITPFYAPFGVDEASFIAAIKPAFDNINGGSSISFRYQMSEVVEAIVVYLPAFDPKKGLGEVYGGSGANGCFAPTARMDGFDANCGQDLSLKVYFSGQAPYTFRYKRTDVSPEIVYPDITTSQNPYTITPVNQGTYSLISLSDSVSAGEVVCNPVQVKNIGSGVTAQLLRYGGNPCTGAGEGIEVEVISSDPAPYTIEYEISGNLHTAVINSNREVLIVAPAPAESYQLKKVTVNGCETLFNNSGIIDLKVPPVITADLTEFGKDICLGITSGVHIEVKAPGKTGPFIIDYEFDGVAQPSATIATNTEILIPGGGAAGEYHVTNITIGNCNFAVDETIKIDAVIVPVLDVKVQKYGGDFCSGINEGVQVKILSNLTGTFVIHYEIDGVAQPPVTTIADHFVLSPEPAPAGNYKLTKIAINNCEFPLNKELVLNDSSITPKVKIEGYLFLCHGSETVLKASVDASIPAVLSYQWKRNNVDIEGADEIFYVTDKDGEYTVMITHKDGCTFLSPIAEVAFITNSGCGTIKPRPSVKPEYLKFFTPNGDGFNDTWHITNLDKFRKTQIQIFDRYGKLIAELTETTDGWNGTSHGNTVFATDYWFLMIYEDRNEPGVKKQYRDHFSLKR</sequence>
<comment type="caution">
    <text evidence="1">The sequence shown here is derived from an EMBL/GenBank/DDBJ whole genome shotgun (WGS) entry which is preliminary data.</text>
</comment>
<protein>
    <recommendedName>
        <fullName evidence="3">T9SS type B sorting domain-containing protein</fullName>
    </recommendedName>
</protein>
<dbReference type="Pfam" id="PF13585">
    <property type="entry name" value="CHU_C"/>
    <property type="match status" value="1"/>
</dbReference>
<dbReference type="Proteomes" id="UP000198345">
    <property type="component" value="Unassembled WGS sequence"/>
</dbReference>
<name>A0A226H5L7_9FLAO</name>
<dbReference type="InterPro" id="IPR013783">
    <property type="entry name" value="Ig-like_fold"/>
</dbReference>
<dbReference type="NCBIfam" id="TIGR04131">
    <property type="entry name" value="Bac_Flav_CTERM"/>
    <property type="match status" value="1"/>
</dbReference>
<dbReference type="Gene3D" id="2.60.40.10">
    <property type="entry name" value="Immunoglobulins"/>
    <property type="match status" value="1"/>
</dbReference>
<reference evidence="1 2" key="1">
    <citation type="submission" date="2016-11" db="EMBL/GenBank/DDBJ databases">
        <title>Whole genomes of Flavobacteriaceae.</title>
        <authorList>
            <person name="Stine C."/>
            <person name="Li C."/>
            <person name="Tadesse D."/>
        </authorList>
    </citation>
    <scope>NUCLEOTIDE SEQUENCE [LARGE SCALE GENOMIC DNA]</scope>
    <source>
        <strain evidence="1 2">DSM 18292</strain>
    </source>
</reference>
<dbReference type="AlphaFoldDB" id="A0A226H5L7"/>
<proteinExistence type="predicted"/>
<organism evidence="1 2">
    <name type="scientific">Flavobacterium hercynium</name>
    <dbReference type="NCBI Taxonomy" id="387094"/>
    <lineage>
        <taxon>Bacteria</taxon>
        <taxon>Pseudomonadati</taxon>
        <taxon>Bacteroidota</taxon>
        <taxon>Flavobacteriia</taxon>
        <taxon>Flavobacteriales</taxon>
        <taxon>Flavobacteriaceae</taxon>
        <taxon>Flavobacterium</taxon>
    </lineage>
</organism>
<keyword evidence="2" id="KW-1185">Reference proteome</keyword>
<evidence type="ECO:0000313" key="2">
    <source>
        <dbReference type="Proteomes" id="UP000198345"/>
    </source>
</evidence>
<gene>
    <name evidence="1" type="ORF">B0A66_14505</name>
</gene>
<dbReference type="InterPro" id="IPR026341">
    <property type="entry name" value="T9SS_type_B"/>
</dbReference>
<evidence type="ECO:0000313" key="1">
    <source>
        <dbReference type="EMBL" id="OXA88951.1"/>
    </source>
</evidence>
<dbReference type="EMBL" id="MUGW01000029">
    <property type="protein sequence ID" value="OXA88951.1"/>
    <property type="molecule type" value="Genomic_DNA"/>
</dbReference>
<accession>A0A226H5L7</accession>
<evidence type="ECO:0008006" key="3">
    <source>
        <dbReference type="Google" id="ProtNLM"/>
    </source>
</evidence>